<name>A0A5B9WCH4_9BACT</name>
<dbReference type="InterPro" id="IPR006448">
    <property type="entry name" value="Phage_term_ssu_P27"/>
</dbReference>
<dbReference type="Proteomes" id="UP000324233">
    <property type="component" value="Chromosome"/>
</dbReference>
<dbReference type="AlphaFoldDB" id="A0A5B9WCH4"/>
<accession>A0A5B9WCH4</accession>
<feature type="region of interest" description="Disordered" evidence="1">
    <location>
        <begin position="1"/>
        <end position="21"/>
    </location>
</feature>
<protein>
    <recommendedName>
        <fullName evidence="4">Phage terminase, small subunit</fullName>
    </recommendedName>
</protein>
<dbReference type="Pfam" id="PF05119">
    <property type="entry name" value="Terminase_4"/>
    <property type="match status" value="1"/>
</dbReference>
<reference evidence="2 3" key="1">
    <citation type="submission" date="2019-08" db="EMBL/GenBank/DDBJ databases">
        <title>Deep-cultivation of Planctomycetes and their phenomic and genomic characterization uncovers novel biology.</title>
        <authorList>
            <person name="Wiegand S."/>
            <person name="Jogler M."/>
            <person name="Boedeker C."/>
            <person name="Pinto D."/>
            <person name="Vollmers J."/>
            <person name="Rivas-Marin E."/>
            <person name="Kohn T."/>
            <person name="Peeters S.H."/>
            <person name="Heuer A."/>
            <person name="Rast P."/>
            <person name="Oberbeckmann S."/>
            <person name="Bunk B."/>
            <person name="Jeske O."/>
            <person name="Meyerdierks A."/>
            <person name="Storesund J.E."/>
            <person name="Kallscheuer N."/>
            <person name="Luecker S."/>
            <person name="Lage O.M."/>
            <person name="Pohl T."/>
            <person name="Merkel B.J."/>
            <person name="Hornburger P."/>
            <person name="Mueller R.-W."/>
            <person name="Bruemmer F."/>
            <person name="Labrenz M."/>
            <person name="Spormann A.M."/>
            <person name="Op den Camp H."/>
            <person name="Overmann J."/>
            <person name="Amann R."/>
            <person name="Jetten M.S.M."/>
            <person name="Mascher T."/>
            <person name="Medema M.H."/>
            <person name="Devos D.P."/>
            <person name="Kaster A.-K."/>
            <person name="Ovreas L."/>
            <person name="Rohde M."/>
            <person name="Galperin M.Y."/>
            <person name="Jogler C."/>
        </authorList>
    </citation>
    <scope>NUCLEOTIDE SEQUENCE [LARGE SCALE GENOMIC DNA]</scope>
    <source>
        <strain evidence="2 3">OJF2</strain>
    </source>
</reference>
<evidence type="ECO:0000313" key="3">
    <source>
        <dbReference type="Proteomes" id="UP000324233"/>
    </source>
</evidence>
<dbReference type="RefSeq" id="WP_148597430.1">
    <property type="nucleotide sequence ID" value="NZ_CP042997.1"/>
</dbReference>
<evidence type="ECO:0008006" key="4">
    <source>
        <dbReference type="Google" id="ProtNLM"/>
    </source>
</evidence>
<gene>
    <name evidence="2" type="ORF">OJF2_65240</name>
</gene>
<dbReference type="OrthoDB" id="7595322at2"/>
<dbReference type="KEGG" id="agv:OJF2_65240"/>
<organism evidence="2 3">
    <name type="scientific">Aquisphaera giovannonii</name>
    <dbReference type="NCBI Taxonomy" id="406548"/>
    <lineage>
        <taxon>Bacteria</taxon>
        <taxon>Pseudomonadati</taxon>
        <taxon>Planctomycetota</taxon>
        <taxon>Planctomycetia</taxon>
        <taxon>Isosphaerales</taxon>
        <taxon>Isosphaeraceae</taxon>
        <taxon>Aquisphaera</taxon>
    </lineage>
</organism>
<evidence type="ECO:0000313" key="2">
    <source>
        <dbReference type="EMBL" id="QEH37929.1"/>
    </source>
</evidence>
<keyword evidence="3" id="KW-1185">Reference proteome</keyword>
<evidence type="ECO:0000256" key="1">
    <source>
        <dbReference type="SAM" id="MobiDB-lite"/>
    </source>
</evidence>
<proteinExistence type="predicted"/>
<sequence>MSKHHGTPSIGMSPEPPGHLSEGSAALWRSIVRDYNFGQYPEALAILLEAMNARDRAEQARLIIAAEGITVCDGRNSIKGHPCVAIAKEAQNVFISAMKALRLDPDSSAKGVS</sequence>
<dbReference type="EMBL" id="CP042997">
    <property type="protein sequence ID" value="QEH37929.1"/>
    <property type="molecule type" value="Genomic_DNA"/>
</dbReference>